<organism evidence="1 2">
    <name type="scientific">Trifolium medium</name>
    <dbReference type="NCBI Taxonomy" id="97028"/>
    <lineage>
        <taxon>Eukaryota</taxon>
        <taxon>Viridiplantae</taxon>
        <taxon>Streptophyta</taxon>
        <taxon>Embryophyta</taxon>
        <taxon>Tracheophyta</taxon>
        <taxon>Spermatophyta</taxon>
        <taxon>Magnoliopsida</taxon>
        <taxon>eudicotyledons</taxon>
        <taxon>Gunneridae</taxon>
        <taxon>Pentapetalae</taxon>
        <taxon>rosids</taxon>
        <taxon>fabids</taxon>
        <taxon>Fabales</taxon>
        <taxon>Fabaceae</taxon>
        <taxon>Papilionoideae</taxon>
        <taxon>50 kb inversion clade</taxon>
        <taxon>NPAAA clade</taxon>
        <taxon>Hologalegina</taxon>
        <taxon>IRL clade</taxon>
        <taxon>Trifolieae</taxon>
        <taxon>Trifolium</taxon>
    </lineage>
</organism>
<keyword evidence="2" id="KW-1185">Reference proteome</keyword>
<dbReference type="Proteomes" id="UP000265520">
    <property type="component" value="Unassembled WGS sequence"/>
</dbReference>
<comment type="caution">
    <text evidence="1">The sequence shown here is derived from an EMBL/GenBank/DDBJ whole genome shotgun (WGS) entry which is preliminary data.</text>
</comment>
<dbReference type="EMBL" id="LXQA011304167">
    <property type="protein sequence ID" value="MCI92550.1"/>
    <property type="molecule type" value="Genomic_DNA"/>
</dbReference>
<proteinExistence type="predicted"/>
<evidence type="ECO:0000313" key="1">
    <source>
        <dbReference type="EMBL" id="MCI92550.1"/>
    </source>
</evidence>
<feature type="non-terminal residue" evidence="1">
    <location>
        <position position="14"/>
    </location>
</feature>
<accession>A0A392W1J2</accession>
<sequence length="14" mass="1599">MRTRFMLSRMGGGV</sequence>
<evidence type="ECO:0000313" key="2">
    <source>
        <dbReference type="Proteomes" id="UP000265520"/>
    </source>
</evidence>
<reference evidence="1 2" key="1">
    <citation type="journal article" date="2018" name="Front. Plant Sci.">
        <title>Red Clover (Trifolium pratense) and Zigzag Clover (T. medium) - A Picture of Genomic Similarities and Differences.</title>
        <authorList>
            <person name="Dluhosova J."/>
            <person name="Istvanek J."/>
            <person name="Nedelnik J."/>
            <person name="Repkova J."/>
        </authorList>
    </citation>
    <scope>NUCLEOTIDE SEQUENCE [LARGE SCALE GENOMIC DNA]</scope>
    <source>
        <strain evidence="2">cv. 10/8</strain>
        <tissue evidence="1">Leaf</tissue>
    </source>
</reference>
<name>A0A392W1J2_9FABA</name>
<protein>
    <submittedName>
        <fullName evidence="1">Uncharacterized protein</fullName>
    </submittedName>
</protein>